<dbReference type="AlphaFoldDB" id="A0A6G1PRQ5"/>
<dbReference type="Proteomes" id="UP000503349">
    <property type="component" value="Chromosome 8"/>
</dbReference>
<organism evidence="1 2">
    <name type="scientific">Channa argus</name>
    <name type="common">Northern snakehead</name>
    <name type="synonym">Ophicephalus argus</name>
    <dbReference type="NCBI Taxonomy" id="215402"/>
    <lineage>
        <taxon>Eukaryota</taxon>
        <taxon>Metazoa</taxon>
        <taxon>Chordata</taxon>
        <taxon>Craniata</taxon>
        <taxon>Vertebrata</taxon>
        <taxon>Euteleostomi</taxon>
        <taxon>Actinopterygii</taxon>
        <taxon>Neopterygii</taxon>
        <taxon>Teleostei</taxon>
        <taxon>Neoteleostei</taxon>
        <taxon>Acanthomorphata</taxon>
        <taxon>Anabantaria</taxon>
        <taxon>Anabantiformes</taxon>
        <taxon>Channoidei</taxon>
        <taxon>Channidae</taxon>
        <taxon>Channa</taxon>
    </lineage>
</organism>
<reference evidence="1 2" key="1">
    <citation type="submission" date="2019-02" db="EMBL/GenBank/DDBJ databases">
        <title>Opniocepnalus argus genome.</title>
        <authorList>
            <person name="Zhou C."/>
            <person name="Xiao S."/>
        </authorList>
    </citation>
    <scope>NUCLEOTIDE SEQUENCE [LARGE SCALE GENOMIC DNA]</scope>
    <source>
        <strain evidence="1">OARG1902GOOAL</strain>
        <tissue evidence="1">Muscle</tissue>
    </source>
</reference>
<gene>
    <name evidence="1" type="ORF">EXN66_Car008697</name>
</gene>
<keyword evidence="2" id="KW-1185">Reference proteome</keyword>
<sequence length="62" mass="7196">MYFPVKLMSPDTGAREVLNWEHTTNKPESEIMVLDFILQLLSPSLALCLTEDDRAEMPWMKI</sequence>
<name>A0A6G1PRQ5_CHAAH</name>
<dbReference type="EMBL" id="CM015719">
    <property type="protein sequence ID" value="KAF3693021.1"/>
    <property type="molecule type" value="Genomic_DNA"/>
</dbReference>
<evidence type="ECO:0000313" key="2">
    <source>
        <dbReference type="Proteomes" id="UP000503349"/>
    </source>
</evidence>
<protein>
    <submittedName>
        <fullName evidence="1">Uncharacterized protein</fullName>
    </submittedName>
</protein>
<reference evidence="2" key="2">
    <citation type="submission" date="2019-02" db="EMBL/GenBank/DDBJ databases">
        <title>Opniocepnalus argus Var Kimnra genome.</title>
        <authorList>
            <person name="Zhou C."/>
            <person name="Xiao S."/>
        </authorList>
    </citation>
    <scope>NUCLEOTIDE SEQUENCE [LARGE SCALE GENOMIC DNA]</scope>
</reference>
<evidence type="ECO:0000313" key="1">
    <source>
        <dbReference type="EMBL" id="KAF3693021.1"/>
    </source>
</evidence>
<proteinExistence type="predicted"/>
<accession>A0A6G1PRQ5</accession>